<sequence length="167" mass="18464">MAKNVGLVISTICFLAFAGVIHCIPQKFNVEGKVYCDTCRVQFETRISQDLPGAIVQLNCRNIDNRTLTYSVQGMTEAGGRYSLTVEGDHEKDICDVTVVKSPREDCKETVAGLEKARVICTSNVGIQGSTRHANPLFFMKDKVDAECPKVMQEIAYIPEEGSDFHV</sequence>
<feature type="signal peptide" evidence="3">
    <location>
        <begin position="1"/>
        <end position="23"/>
    </location>
</feature>
<keyword evidence="3" id="KW-0732">Signal</keyword>
<keyword evidence="2" id="KW-1015">Disulfide bond</keyword>
<name>A0A9P0ZH22_CUSEU</name>
<organism evidence="4 5">
    <name type="scientific">Cuscuta europaea</name>
    <name type="common">European dodder</name>
    <dbReference type="NCBI Taxonomy" id="41803"/>
    <lineage>
        <taxon>Eukaryota</taxon>
        <taxon>Viridiplantae</taxon>
        <taxon>Streptophyta</taxon>
        <taxon>Embryophyta</taxon>
        <taxon>Tracheophyta</taxon>
        <taxon>Spermatophyta</taxon>
        <taxon>Magnoliopsida</taxon>
        <taxon>eudicotyledons</taxon>
        <taxon>Gunneridae</taxon>
        <taxon>Pentapetalae</taxon>
        <taxon>asterids</taxon>
        <taxon>lamiids</taxon>
        <taxon>Solanales</taxon>
        <taxon>Convolvulaceae</taxon>
        <taxon>Cuscuteae</taxon>
        <taxon>Cuscuta</taxon>
        <taxon>Cuscuta subgen. Cuscuta</taxon>
    </lineage>
</organism>
<dbReference type="Proteomes" id="UP001152484">
    <property type="component" value="Unassembled WGS sequence"/>
</dbReference>
<dbReference type="OrthoDB" id="1888725at2759"/>
<evidence type="ECO:0000256" key="1">
    <source>
        <dbReference type="ARBA" id="ARBA00010049"/>
    </source>
</evidence>
<accession>A0A9P0ZH22</accession>
<evidence type="ECO:0000256" key="3">
    <source>
        <dbReference type="SAM" id="SignalP"/>
    </source>
</evidence>
<gene>
    <name evidence="4" type="ORF">CEURO_LOCUS14746</name>
</gene>
<evidence type="ECO:0000313" key="4">
    <source>
        <dbReference type="EMBL" id="CAH9100051.1"/>
    </source>
</evidence>
<dbReference type="EMBL" id="CAMAPE010000038">
    <property type="protein sequence ID" value="CAH9100051.1"/>
    <property type="molecule type" value="Genomic_DNA"/>
</dbReference>
<reference evidence="4" key="1">
    <citation type="submission" date="2022-07" db="EMBL/GenBank/DDBJ databases">
        <authorList>
            <person name="Macas J."/>
            <person name="Novak P."/>
            <person name="Neumann P."/>
        </authorList>
    </citation>
    <scope>NUCLEOTIDE SEQUENCE</scope>
</reference>
<dbReference type="PANTHER" id="PTHR31614:SF2">
    <property type="entry name" value="F28N24.16 PROTEIN"/>
    <property type="match status" value="1"/>
</dbReference>
<dbReference type="AlphaFoldDB" id="A0A9P0ZH22"/>
<comment type="caution">
    <text evidence="4">The sequence shown here is derived from an EMBL/GenBank/DDBJ whole genome shotgun (WGS) entry which is preliminary data.</text>
</comment>
<evidence type="ECO:0000313" key="5">
    <source>
        <dbReference type="Proteomes" id="UP001152484"/>
    </source>
</evidence>
<proteinExistence type="inferred from homology"/>
<dbReference type="GO" id="GO:0005615">
    <property type="term" value="C:extracellular space"/>
    <property type="evidence" value="ECO:0007669"/>
    <property type="project" value="InterPro"/>
</dbReference>
<comment type="similarity">
    <text evidence="1">Belongs to the Ole e I family.</text>
</comment>
<feature type="chain" id="PRO_5040363794" evidence="3">
    <location>
        <begin position="24"/>
        <end position="167"/>
    </location>
</feature>
<dbReference type="PANTHER" id="PTHR31614">
    <property type="entry name" value="PROTEIN DOWNSTREAM OF FLC-RELATED"/>
    <property type="match status" value="1"/>
</dbReference>
<dbReference type="Pfam" id="PF01190">
    <property type="entry name" value="Pollen_Ole_e_1"/>
    <property type="match status" value="1"/>
</dbReference>
<protein>
    <submittedName>
        <fullName evidence="4">Uncharacterized protein</fullName>
    </submittedName>
</protein>
<evidence type="ECO:0000256" key="2">
    <source>
        <dbReference type="ARBA" id="ARBA00023157"/>
    </source>
</evidence>
<dbReference type="InterPro" id="IPR006040">
    <property type="entry name" value="Allergen_Ole_e_I_CS"/>
</dbReference>
<dbReference type="InterPro" id="IPR006041">
    <property type="entry name" value="Pollen_Ole_e1_allergen"/>
</dbReference>
<keyword evidence="5" id="KW-1185">Reference proteome</keyword>
<dbReference type="PROSITE" id="PS00925">
    <property type="entry name" value="OLEEI"/>
    <property type="match status" value="1"/>
</dbReference>